<dbReference type="AlphaFoldDB" id="A0A3P3XTJ7"/>
<sequence length="220" mass="24279">MDKRIERMSKFWKVLPNLLLLIVSAFPLTSCIGIDASAKIDAKGAGTLSIEYQISKDFAQLGSLESTPMLPLPLSREDIERGLQGVQGVTLKSYSKSERGDNIIVSLMLAFDSPSSLAVYLDPNGKLAQYQQENGRSHLKLSFGDTVQPLDPQMKAEISEKLKPYRFKFALEAPGAAPEISVKNGDFFQVTTSGKKTTLECSMTDIITCDRVPEIDITWQ</sequence>
<proteinExistence type="predicted"/>
<organism evidence="2">
    <name type="scientific">uncultured spirochete</name>
    <dbReference type="NCBI Taxonomy" id="156406"/>
    <lineage>
        <taxon>Bacteria</taxon>
        <taxon>Pseudomonadati</taxon>
        <taxon>Spirochaetota</taxon>
        <taxon>Spirochaetia</taxon>
        <taxon>Spirochaetales</taxon>
        <taxon>environmental samples</taxon>
    </lineage>
</organism>
<feature type="domain" description="Ig-like" evidence="1">
    <location>
        <begin position="178"/>
        <end position="220"/>
    </location>
</feature>
<reference evidence="2" key="1">
    <citation type="submission" date="2017-02" db="EMBL/GenBank/DDBJ databases">
        <authorList>
            <person name="Regsiter A."/>
            <person name="William W."/>
        </authorList>
    </citation>
    <scope>NUCLEOTIDE SEQUENCE</scope>
    <source>
        <strain evidence="2">BdmA 4</strain>
    </source>
</reference>
<accession>A0A3P3XTJ7</accession>
<evidence type="ECO:0000259" key="1">
    <source>
        <dbReference type="PROSITE" id="PS50835"/>
    </source>
</evidence>
<name>A0A3P3XTJ7_9SPIR</name>
<gene>
    <name evidence="2" type="ORF">SPIRO4BDMA_70033</name>
</gene>
<dbReference type="InterPro" id="IPR007110">
    <property type="entry name" value="Ig-like_dom"/>
</dbReference>
<evidence type="ECO:0000313" key="2">
    <source>
        <dbReference type="EMBL" id="SLM19611.1"/>
    </source>
</evidence>
<dbReference type="EMBL" id="FWDO01000007">
    <property type="protein sequence ID" value="SLM19611.1"/>
    <property type="molecule type" value="Genomic_DNA"/>
</dbReference>
<protein>
    <recommendedName>
        <fullName evidence="1">Ig-like domain-containing protein</fullName>
    </recommendedName>
</protein>
<dbReference type="PROSITE" id="PS50835">
    <property type="entry name" value="IG_LIKE"/>
    <property type="match status" value="1"/>
</dbReference>